<dbReference type="InterPro" id="IPR007278">
    <property type="entry name" value="DUF397"/>
</dbReference>
<sequence>MTTPTMPERFEAAARDAARAVRSGRWLVRDSTNPRGAHCTAAPATWAAFLAFPKARRVSGT</sequence>
<name>A0A919DW07_9ACTN</name>
<dbReference type="EMBL" id="BNBT01000144">
    <property type="protein sequence ID" value="GHE86311.1"/>
    <property type="molecule type" value="Genomic_DNA"/>
</dbReference>
<accession>A0A919DW07</accession>
<comment type="caution">
    <text evidence="2">The sequence shown here is derived from an EMBL/GenBank/DDBJ whole genome shotgun (WGS) entry which is preliminary data.</text>
</comment>
<gene>
    <name evidence="2" type="ORF">GCM10018785_62570</name>
</gene>
<evidence type="ECO:0000313" key="2">
    <source>
        <dbReference type="EMBL" id="GHE86311.1"/>
    </source>
</evidence>
<dbReference type="AlphaFoldDB" id="A0A919DW07"/>
<evidence type="ECO:0000313" key="3">
    <source>
        <dbReference type="Proteomes" id="UP000608024"/>
    </source>
</evidence>
<reference evidence="2" key="1">
    <citation type="journal article" date="2014" name="Int. J. Syst. Evol. Microbiol.">
        <title>Complete genome sequence of Corynebacterium casei LMG S-19264T (=DSM 44701T), isolated from a smear-ripened cheese.</title>
        <authorList>
            <consortium name="US DOE Joint Genome Institute (JGI-PGF)"/>
            <person name="Walter F."/>
            <person name="Albersmeier A."/>
            <person name="Kalinowski J."/>
            <person name="Ruckert C."/>
        </authorList>
    </citation>
    <scope>NUCLEOTIDE SEQUENCE</scope>
    <source>
        <strain evidence="2">JCM 4784</strain>
    </source>
</reference>
<keyword evidence="3" id="KW-1185">Reference proteome</keyword>
<evidence type="ECO:0000259" key="1">
    <source>
        <dbReference type="Pfam" id="PF04149"/>
    </source>
</evidence>
<protein>
    <recommendedName>
        <fullName evidence="1">DUF397 domain-containing protein</fullName>
    </recommendedName>
</protein>
<dbReference type="Pfam" id="PF04149">
    <property type="entry name" value="DUF397"/>
    <property type="match status" value="1"/>
</dbReference>
<organism evidence="2 3">
    <name type="scientific">Streptomyces longispororuber</name>
    <dbReference type="NCBI Taxonomy" id="68230"/>
    <lineage>
        <taxon>Bacteria</taxon>
        <taxon>Bacillati</taxon>
        <taxon>Actinomycetota</taxon>
        <taxon>Actinomycetes</taxon>
        <taxon>Kitasatosporales</taxon>
        <taxon>Streptomycetaceae</taxon>
        <taxon>Streptomyces</taxon>
    </lineage>
</organism>
<proteinExistence type="predicted"/>
<dbReference type="Proteomes" id="UP000608024">
    <property type="component" value="Unassembled WGS sequence"/>
</dbReference>
<dbReference type="RefSeq" id="WP_190139493.1">
    <property type="nucleotide sequence ID" value="NZ_BNBT01000144.1"/>
</dbReference>
<feature type="domain" description="DUF397" evidence="1">
    <location>
        <begin position="20"/>
        <end position="51"/>
    </location>
</feature>
<reference evidence="2" key="2">
    <citation type="submission" date="2020-09" db="EMBL/GenBank/DDBJ databases">
        <authorList>
            <person name="Sun Q."/>
            <person name="Ohkuma M."/>
        </authorList>
    </citation>
    <scope>NUCLEOTIDE SEQUENCE</scope>
    <source>
        <strain evidence="2">JCM 4784</strain>
    </source>
</reference>